<dbReference type="STRING" id="35608.A0A2U1N5D5"/>
<evidence type="ECO:0000313" key="5">
    <source>
        <dbReference type="Proteomes" id="UP000245207"/>
    </source>
</evidence>
<keyword evidence="1" id="KW-0547">Nucleotide-binding</keyword>
<evidence type="ECO:0000313" key="4">
    <source>
        <dbReference type="EMBL" id="PWA68722.1"/>
    </source>
</evidence>
<dbReference type="PROSITE" id="PS50011">
    <property type="entry name" value="PROTEIN_KINASE_DOM"/>
    <property type="match status" value="1"/>
</dbReference>
<proteinExistence type="predicted"/>
<dbReference type="SUPFAM" id="SSF56112">
    <property type="entry name" value="Protein kinase-like (PK-like)"/>
    <property type="match status" value="1"/>
</dbReference>
<dbReference type="OrthoDB" id="4062651at2759"/>
<dbReference type="EMBL" id="PKPP01003576">
    <property type="protein sequence ID" value="PWA68722.1"/>
    <property type="molecule type" value="Genomic_DNA"/>
</dbReference>
<dbReference type="Proteomes" id="UP000245207">
    <property type="component" value="Unassembled WGS sequence"/>
</dbReference>
<accession>A0A2U1N5D5</accession>
<protein>
    <submittedName>
        <fullName evidence="4">LRR-RLK</fullName>
    </submittedName>
</protein>
<evidence type="ECO:0000256" key="1">
    <source>
        <dbReference type="ARBA" id="ARBA00022741"/>
    </source>
</evidence>
<comment type="caution">
    <text evidence="4">The sequence shown here is derived from an EMBL/GenBank/DDBJ whole genome shotgun (WGS) entry which is preliminary data.</text>
</comment>
<evidence type="ECO:0000256" key="2">
    <source>
        <dbReference type="ARBA" id="ARBA00022840"/>
    </source>
</evidence>
<organism evidence="4 5">
    <name type="scientific">Artemisia annua</name>
    <name type="common">Sweet wormwood</name>
    <dbReference type="NCBI Taxonomy" id="35608"/>
    <lineage>
        <taxon>Eukaryota</taxon>
        <taxon>Viridiplantae</taxon>
        <taxon>Streptophyta</taxon>
        <taxon>Embryophyta</taxon>
        <taxon>Tracheophyta</taxon>
        <taxon>Spermatophyta</taxon>
        <taxon>Magnoliopsida</taxon>
        <taxon>eudicotyledons</taxon>
        <taxon>Gunneridae</taxon>
        <taxon>Pentapetalae</taxon>
        <taxon>asterids</taxon>
        <taxon>campanulids</taxon>
        <taxon>Asterales</taxon>
        <taxon>Asteraceae</taxon>
        <taxon>Asteroideae</taxon>
        <taxon>Anthemideae</taxon>
        <taxon>Artemisiinae</taxon>
        <taxon>Artemisia</taxon>
    </lineage>
</organism>
<feature type="domain" description="Protein kinase" evidence="3">
    <location>
        <begin position="1"/>
        <end position="132"/>
    </location>
</feature>
<keyword evidence="2" id="KW-0067">ATP-binding</keyword>
<dbReference type="GO" id="GO:0005524">
    <property type="term" value="F:ATP binding"/>
    <property type="evidence" value="ECO:0007669"/>
    <property type="project" value="UniProtKB-KW"/>
</dbReference>
<dbReference type="Gene3D" id="1.10.510.10">
    <property type="entry name" value="Transferase(Phosphotransferase) domain 1"/>
    <property type="match status" value="1"/>
</dbReference>
<dbReference type="AlphaFoldDB" id="A0A2U1N5D5"/>
<dbReference type="InterPro" id="IPR000719">
    <property type="entry name" value="Prot_kinase_dom"/>
</dbReference>
<reference evidence="4 5" key="1">
    <citation type="journal article" date="2018" name="Mol. Plant">
        <title>The genome of Artemisia annua provides insight into the evolution of Asteraceae family and artemisinin biosynthesis.</title>
        <authorList>
            <person name="Shen Q."/>
            <person name="Zhang L."/>
            <person name="Liao Z."/>
            <person name="Wang S."/>
            <person name="Yan T."/>
            <person name="Shi P."/>
            <person name="Liu M."/>
            <person name="Fu X."/>
            <person name="Pan Q."/>
            <person name="Wang Y."/>
            <person name="Lv Z."/>
            <person name="Lu X."/>
            <person name="Zhang F."/>
            <person name="Jiang W."/>
            <person name="Ma Y."/>
            <person name="Chen M."/>
            <person name="Hao X."/>
            <person name="Li L."/>
            <person name="Tang Y."/>
            <person name="Lv G."/>
            <person name="Zhou Y."/>
            <person name="Sun X."/>
            <person name="Brodelius P.E."/>
            <person name="Rose J.K.C."/>
            <person name="Tang K."/>
        </authorList>
    </citation>
    <scope>NUCLEOTIDE SEQUENCE [LARGE SCALE GENOMIC DNA]</scope>
    <source>
        <strain evidence="5">cv. Huhao1</strain>
        <tissue evidence="4">Leaf</tissue>
    </source>
</reference>
<dbReference type="PANTHER" id="PTHR46008">
    <property type="entry name" value="LEAF RUST 10 DISEASE-RESISTANCE LOCUS RECEPTOR-LIKE PROTEIN KINASE-LIKE 1.4"/>
    <property type="match status" value="1"/>
</dbReference>
<dbReference type="InterPro" id="IPR011009">
    <property type="entry name" value="Kinase-like_dom_sf"/>
</dbReference>
<name>A0A2U1N5D5_ARTAN</name>
<sequence>MTKKWGIGSEKINPEIQKRVCLVHAGTSVHTWALSLRVSLHILRRAKANEDLIPLHWSLIWFQSYITWFHWVVELYCLCFVEIQWIQAHNILLNEKFQPKLAEFGLSKAFPTDGGTHISTAAAGTPGYLDPE</sequence>
<keyword evidence="5" id="KW-1185">Reference proteome</keyword>
<dbReference type="GO" id="GO:0004672">
    <property type="term" value="F:protein kinase activity"/>
    <property type="evidence" value="ECO:0007669"/>
    <property type="project" value="InterPro"/>
</dbReference>
<evidence type="ECO:0000259" key="3">
    <source>
        <dbReference type="PROSITE" id="PS50011"/>
    </source>
</evidence>
<gene>
    <name evidence="4" type="ORF">CTI12_AA302450</name>
</gene>